<accession>A0A2J7RB72</accession>
<protein>
    <recommendedName>
        <fullName evidence="1">Endonuclease/exonuclease/phosphatase domain-containing protein</fullName>
    </recommendedName>
</protein>
<reference evidence="2 3" key="1">
    <citation type="submission" date="2017-12" db="EMBL/GenBank/DDBJ databases">
        <title>Hemimetabolous genomes reveal molecular basis of termite eusociality.</title>
        <authorList>
            <person name="Harrison M.C."/>
            <person name="Jongepier E."/>
            <person name="Robertson H.M."/>
            <person name="Arning N."/>
            <person name="Bitard-Feildel T."/>
            <person name="Chao H."/>
            <person name="Childers C.P."/>
            <person name="Dinh H."/>
            <person name="Doddapaneni H."/>
            <person name="Dugan S."/>
            <person name="Gowin J."/>
            <person name="Greiner C."/>
            <person name="Han Y."/>
            <person name="Hu H."/>
            <person name="Hughes D.S.T."/>
            <person name="Huylmans A.-K."/>
            <person name="Kemena C."/>
            <person name="Kremer L.P.M."/>
            <person name="Lee S.L."/>
            <person name="Lopez-Ezquerra A."/>
            <person name="Mallet L."/>
            <person name="Monroy-Kuhn J.M."/>
            <person name="Moser A."/>
            <person name="Murali S.C."/>
            <person name="Muzny D.M."/>
            <person name="Otani S."/>
            <person name="Piulachs M.-D."/>
            <person name="Poelchau M."/>
            <person name="Qu J."/>
            <person name="Schaub F."/>
            <person name="Wada-Katsumata A."/>
            <person name="Worley K.C."/>
            <person name="Xie Q."/>
            <person name="Ylla G."/>
            <person name="Poulsen M."/>
            <person name="Gibbs R.A."/>
            <person name="Schal C."/>
            <person name="Richards S."/>
            <person name="Belles X."/>
            <person name="Korb J."/>
            <person name="Bornberg-Bauer E."/>
        </authorList>
    </citation>
    <scope>NUCLEOTIDE SEQUENCE [LARGE SCALE GENOMIC DNA]</scope>
    <source>
        <tissue evidence="2">Whole body</tissue>
    </source>
</reference>
<dbReference type="AlphaFoldDB" id="A0A2J7RB72"/>
<dbReference type="STRING" id="105785.A0A2J7RB72"/>
<gene>
    <name evidence="2" type="ORF">B7P43_G18261</name>
</gene>
<evidence type="ECO:0000313" key="3">
    <source>
        <dbReference type="Proteomes" id="UP000235965"/>
    </source>
</evidence>
<dbReference type="InterPro" id="IPR005135">
    <property type="entry name" value="Endo/exonuclease/phosphatase"/>
</dbReference>
<organism evidence="2 3">
    <name type="scientific">Cryptotermes secundus</name>
    <dbReference type="NCBI Taxonomy" id="105785"/>
    <lineage>
        <taxon>Eukaryota</taxon>
        <taxon>Metazoa</taxon>
        <taxon>Ecdysozoa</taxon>
        <taxon>Arthropoda</taxon>
        <taxon>Hexapoda</taxon>
        <taxon>Insecta</taxon>
        <taxon>Pterygota</taxon>
        <taxon>Neoptera</taxon>
        <taxon>Polyneoptera</taxon>
        <taxon>Dictyoptera</taxon>
        <taxon>Blattodea</taxon>
        <taxon>Blattoidea</taxon>
        <taxon>Termitoidae</taxon>
        <taxon>Kalotermitidae</taxon>
        <taxon>Cryptotermitinae</taxon>
        <taxon>Cryptotermes</taxon>
    </lineage>
</organism>
<dbReference type="SUPFAM" id="SSF56219">
    <property type="entry name" value="DNase I-like"/>
    <property type="match status" value="1"/>
</dbReference>
<dbReference type="Proteomes" id="UP000235965">
    <property type="component" value="Unassembled WGS sequence"/>
</dbReference>
<proteinExistence type="predicted"/>
<evidence type="ECO:0000313" key="2">
    <source>
        <dbReference type="EMBL" id="PNF38075.1"/>
    </source>
</evidence>
<keyword evidence="3" id="KW-1185">Reference proteome</keyword>
<feature type="domain" description="Endonuclease/exonuclease/phosphatase" evidence="1">
    <location>
        <begin position="15"/>
        <end position="156"/>
    </location>
</feature>
<dbReference type="EMBL" id="NEVH01006065">
    <property type="protein sequence ID" value="PNF38075.1"/>
    <property type="molecule type" value="Genomic_DNA"/>
</dbReference>
<sequence>DKRPKRKKMDKRFGTWSVRSLYRAGSLRAVAEEILKYKLDLAGVEEVKWDGGGIAPPGDYTFFYGKGNENHELGTGFFVHKRIVSAVKRVENDIKERFHEELEHVFDKLPKYPMKILLGDFNAKVGREDIFKPTIGNESLYEICNDNGVRVVNFATSKNLTVKSTMFPNPNIHKFIWTSPDGKIHSQKDHILIDRRRHSSILDVRSFRAADCDTDHCLVVAKFRERLAVSKQTTHKVLVERFNLKNLNEVESKEQYCVEISNRFTALENLETKVDVNNAWETIRENIKISAKESLVYYEPKKHKPWFDEGCSKLLYQRKQAKLQWLQDQSELNGDNLNNIRRETSRHLRNKKREYMKAKLMYRGINDFKMGYQPSSNLVKDENGDLLADSHNILNRWRNYFSQLLNVHRVTEPLILDPSRFEVESAIAKLKQYKSPGSDQIPAEPIQAGGEILRFKVHNLITSIWHKEKSNVRHQVSHPYRTTGKIIILYILIFMFLDNRREDKMFWTEW</sequence>
<dbReference type="Gene3D" id="3.60.10.10">
    <property type="entry name" value="Endonuclease/exonuclease/phosphatase"/>
    <property type="match status" value="1"/>
</dbReference>
<feature type="non-terminal residue" evidence="2">
    <location>
        <position position="1"/>
    </location>
</feature>
<comment type="caution">
    <text evidence="2">The sequence shown here is derived from an EMBL/GenBank/DDBJ whole genome shotgun (WGS) entry which is preliminary data.</text>
</comment>
<dbReference type="GO" id="GO:0003824">
    <property type="term" value="F:catalytic activity"/>
    <property type="evidence" value="ECO:0007669"/>
    <property type="project" value="InterPro"/>
</dbReference>
<dbReference type="Pfam" id="PF03372">
    <property type="entry name" value="Exo_endo_phos"/>
    <property type="match status" value="1"/>
</dbReference>
<dbReference type="InterPro" id="IPR036691">
    <property type="entry name" value="Endo/exonu/phosph_ase_sf"/>
</dbReference>
<name>A0A2J7RB72_9NEOP</name>
<evidence type="ECO:0000259" key="1">
    <source>
        <dbReference type="Pfam" id="PF03372"/>
    </source>
</evidence>
<dbReference type="InParanoid" id="A0A2J7RB72"/>